<keyword evidence="3" id="KW-1185">Reference proteome</keyword>
<evidence type="ECO:0000313" key="2">
    <source>
        <dbReference type="EMBL" id="ANX12876.1"/>
    </source>
</evidence>
<reference evidence="2 3" key="1">
    <citation type="submission" date="2016-08" db="EMBL/GenBank/DDBJ databases">
        <title>Complete genome sequence of Fictibacillus arsenicus G25-54, a strain with toxicity to nematodes and a potential arsenic-resistance activity.</title>
        <authorList>
            <person name="Zheng Z."/>
        </authorList>
    </citation>
    <scope>NUCLEOTIDE SEQUENCE [LARGE SCALE GENOMIC DNA]</scope>
    <source>
        <strain evidence="2 3">G25-54</strain>
    </source>
</reference>
<evidence type="ECO:0000313" key="3">
    <source>
        <dbReference type="Proteomes" id="UP000077412"/>
    </source>
</evidence>
<accession>A0A1B1Z682</accession>
<evidence type="ECO:0008006" key="4">
    <source>
        <dbReference type="Google" id="ProtNLM"/>
    </source>
</evidence>
<evidence type="ECO:0000256" key="1">
    <source>
        <dbReference type="SAM" id="Phobius"/>
    </source>
</evidence>
<proteinExistence type="predicted"/>
<dbReference type="AlphaFoldDB" id="A0A1B1Z682"/>
<dbReference type="RefSeq" id="WP_066290885.1">
    <property type="nucleotide sequence ID" value="NZ_CP016761.1"/>
</dbReference>
<organism evidence="2 3">
    <name type="scientific">Fictibacillus arsenicus</name>
    <dbReference type="NCBI Taxonomy" id="255247"/>
    <lineage>
        <taxon>Bacteria</taxon>
        <taxon>Bacillati</taxon>
        <taxon>Bacillota</taxon>
        <taxon>Bacilli</taxon>
        <taxon>Bacillales</taxon>
        <taxon>Fictibacillaceae</taxon>
        <taxon>Fictibacillus</taxon>
    </lineage>
</organism>
<dbReference type="Proteomes" id="UP000077412">
    <property type="component" value="Chromosome"/>
</dbReference>
<dbReference type="EMBL" id="CP016761">
    <property type="protein sequence ID" value="ANX12876.1"/>
    <property type="molecule type" value="Genomic_DNA"/>
</dbReference>
<feature type="transmembrane region" description="Helical" evidence="1">
    <location>
        <begin position="14"/>
        <end position="35"/>
    </location>
</feature>
<dbReference type="STRING" id="255247.ABE41_012730"/>
<keyword evidence="1" id="KW-0812">Transmembrane</keyword>
<keyword evidence="1" id="KW-0472">Membrane</keyword>
<sequence length="106" mass="12250">MLQNNNGYLLLESMLGLLLFSAIASICLPFVYILHQEQKTTEQLMFAIEEVDQLSLKKIQLQDMEWTRNGTSYSLITKKGVTDEYEICINFEASNQKEYTACSSYY</sequence>
<dbReference type="KEGG" id="far:ABE41_012730"/>
<name>A0A1B1Z682_9BACL</name>
<gene>
    <name evidence="2" type="ORF">ABE41_012730</name>
</gene>
<keyword evidence="1" id="KW-1133">Transmembrane helix</keyword>
<protein>
    <recommendedName>
        <fullName evidence="4">Type II secretion system protein</fullName>
    </recommendedName>
</protein>